<proteinExistence type="predicted"/>
<protein>
    <submittedName>
        <fullName evidence="2 3">Uncharacterized protein</fullName>
    </submittedName>
</protein>
<gene>
    <name evidence="2" type="ordered locus">MTR_1g418495</name>
</gene>
<dbReference type="EMBL" id="CM001217">
    <property type="protein sequence ID" value="KEH40018.1"/>
    <property type="molecule type" value="Genomic_DNA"/>
</dbReference>
<name>A0A072VF00_MEDTR</name>
<evidence type="ECO:0000313" key="2">
    <source>
        <dbReference type="EMBL" id="KEH40018.1"/>
    </source>
</evidence>
<dbReference type="AlphaFoldDB" id="A0A072VF00"/>
<dbReference type="EnsemblPlants" id="KEH40018">
    <property type="protein sequence ID" value="KEH40018"/>
    <property type="gene ID" value="MTR_1g418495"/>
</dbReference>
<keyword evidence="4" id="KW-1185">Reference proteome</keyword>
<dbReference type="Proteomes" id="UP000002051">
    <property type="component" value="Unassembled WGS sequence"/>
</dbReference>
<evidence type="ECO:0000256" key="1">
    <source>
        <dbReference type="SAM" id="MobiDB-lite"/>
    </source>
</evidence>
<sequence length="69" mass="7483">MTNFAISLTCLVLPNKDTNLAGTTTPIAESRKLKENGHSIINRVNLDDYSSDEHAPGVGKTHSGPIQHR</sequence>
<reference evidence="2 4" key="2">
    <citation type="journal article" date="2014" name="BMC Genomics">
        <title>An improved genome release (version Mt4.0) for the model legume Medicago truncatula.</title>
        <authorList>
            <person name="Tang H."/>
            <person name="Krishnakumar V."/>
            <person name="Bidwell S."/>
            <person name="Rosen B."/>
            <person name="Chan A."/>
            <person name="Zhou S."/>
            <person name="Gentzbittel L."/>
            <person name="Childs K.L."/>
            <person name="Yandell M."/>
            <person name="Gundlach H."/>
            <person name="Mayer K.F."/>
            <person name="Schwartz D.C."/>
            <person name="Town C.D."/>
        </authorList>
    </citation>
    <scope>GENOME REANNOTATION</scope>
    <source>
        <strain evidence="2">A17</strain>
        <strain evidence="3 4">cv. Jemalong A17</strain>
    </source>
</reference>
<evidence type="ECO:0000313" key="3">
    <source>
        <dbReference type="EnsemblPlants" id="KEH40018"/>
    </source>
</evidence>
<feature type="region of interest" description="Disordered" evidence="1">
    <location>
        <begin position="45"/>
        <end position="69"/>
    </location>
</feature>
<organism evidence="2 4">
    <name type="scientific">Medicago truncatula</name>
    <name type="common">Barrel medic</name>
    <name type="synonym">Medicago tribuloides</name>
    <dbReference type="NCBI Taxonomy" id="3880"/>
    <lineage>
        <taxon>Eukaryota</taxon>
        <taxon>Viridiplantae</taxon>
        <taxon>Streptophyta</taxon>
        <taxon>Embryophyta</taxon>
        <taxon>Tracheophyta</taxon>
        <taxon>Spermatophyta</taxon>
        <taxon>Magnoliopsida</taxon>
        <taxon>eudicotyledons</taxon>
        <taxon>Gunneridae</taxon>
        <taxon>Pentapetalae</taxon>
        <taxon>rosids</taxon>
        <taxon>fabids</taxon>
        <taxon>Fabales</taxon>
        <taxon>Fabaceae</taxon>
        <taxon>Papilionoideae</taxon>
        <taxon>50 kb inversion clade</taxon>
        <taxon>NPAAA clade</taxon>
        <taxon>Hologalegina</taxon>
        <taxon>IRL clade</taxon>
        <taxon>Trifolieae</taxon>
        <taxon>Medicago</taxon>
    </lineage>
</organism>
<reference evidence="2 4" key="1">
    <citation type="journal article" date="2011" name="Nature">
        <title>The Medicago genome provides insight into the evolution of rhizobial symbioses.</title>
        <authorList>
            <person name="Young N.D."/>
            <person name="Debelle F."/>
            <person name="Oldroyd G.E."/>
            <person name="Geurts R."/>
            <person name="Cannon S.B."/>
            <person name="Udvardi M.K."/>
            <person name="Benedito V.A."/>
            <person name="Mayer K.F."/>
            <person name="Gouzy J."/>
            <person name="Schoof H."/>
            <person name="Van de Peer Y."/>
            <person name="Proost S."/>
            <person name="Cook D.R."/>
            <person name="Meyers B.C."/>
            <person name="Spannagl M."/>
            <person name="Cheung F."/>
            <person name="De Mita S."/>
            <person name="Krishnakumar V."/>
            <person name="Gundlach H."/>
            <person name="Zhou S."/>
            <person name="Mudge J."/>
            <person name="Bharti A.K."/>
            <person name="Murray J.D."/>
            <person name="Naoumkina M.A."/>
            <person name="Rosen B."/>
            <person name="Silverstein K.A."/>
            <person name="Tang H."/>
            <person name="Rombauts S."/>
            <person name="Zhao P.X."/>
            <person name="Zhou P."/>
            <person name="Barbe V."/>
            <person name="Bardou P."/>
            <person name="Bechner M."/>
            <person name="Bellec A."/>
            <person name="Berger A."/>
            <person name="Berges H."/>
            <person name="Bidwell S."/>
            <person name="Bisseling T."/>
            <person name="Choisne N."/>
            <person name="Couloux A."/>
            <person name="Denny R."/>
            <person name="Deshpande S."/>
            <person name="Dai X."/>
            <person name="Doyle J.J."/>
            <person name="Dudez A.M."/>
            <person name="Farmer A.D."/>
            <person name="Fouteau S."/>
            <person name="Franken C."/>
            <person name="Gibelin C."/>
            <person name="Gish J."/>
            <person name="Goldstein S."/>
            <person name="Gonzalez A.J."/>
            <person name="Green P.J."/>
            <person name="Hallab A."/>
            <person name="Hartog M."/>
            <person name="Hua A."/>
            <person name="Humphray S.J."/>
            <person name="Jeong D.H."/>
            <person name="Jing Y."/>
            <person name="Jocker A."/>
            <person name="Kenton S.M."/>
            <person name="Kim D.J."/>
            <person name="Klee K."/>
            <person name="Lai H."/>
            <person name="Lang C."/>
            <person name="Lin S."/>
            <person name="Macmil S.L."/>
            <person name="Magdelenat G."/>
            <person name="Matthews L."/>
            <person name="McCorrison J."/>
            <person name="Monaghan E.L."/>
            <person name="Mun J.H."/>
            <person name="Najar F.Z."/>
            <person name="Nicholson C."/>
            <person name="Noirot C."/>
            <person name="O'Bleness M."/>
            <person name="Paule C.R."/>
            <person name="Poulain J."/>
            <person name="Prion F."/>
            <person name="Qin B."/>
            <person name="Qu C."/>
            <person name="Retzel E.F."/>
            <person name="Riddle C."/>
            <person name="Sallet E."/>
            <person name="Samain S."/>
            <person name="Samson N."/>
            <person name="Sanders I."/>
            <person name="Saurat O."/>
            <person name="Scarpelli C."/>
            <person name="Schiex T."/>
            <person name="Segurens B."/>
            <person name="Severin A.J."/>
            <person name="Sherrier D.J."/>
            <person name="Shi R."/>
            <person name="Sims S."/>
            <person name="Singer S.R."/>
            <person name="Sinharoy S."/>
            <person name="Sterck L."/>
            <person name="Viollet A."/>
            <person name="Wang B.B."/>
            <person name="Wang K."/>
            <person name="Wang M."/>
            <person name="Wang X."/>
            <person name="Warfsmann J."/>
            <person name="Weissenbach J."/>
            <person name="White D.D."/>
            <person name="White J.D."/>
            <person name="Wiley G.B."/>
            <person name="Wincker P."/>
            <person name="Xing Y."/>
            <person name="Yang L."/>
            <person name="Yao Z."/>
            <person name="Ying F."/>
            <person name="Zhai J."/>
            <person name="Zhou L."/>
            <person name="Zuber A."/>
            <person name="Denarie J."/>
            <person name="Dixon R.A."/>
            <person name="May G.D."/>
            <person name="Schwartz D.C."/>
            <person name="Rogers J."/>
            <person name="Quetier F."/>
            <person name="Town C.D."/>
            <person name="Roe B.A."/>
        </authorList>
    </citation>
    <scope>NUCLEOTIDE SEQUENCE [LARGE SCALE GENOMIC DNA]</scope>
    <source>
        <strain evidence="2">A17</strain>
        <strain evidence="3 4">cv. Jemalong A17</strain>
    </source>
</reference>
<evidence type="ECO:0000313" key="4">
    <source>
        <dbReference type="Proteomes" id="UP000002051"/>
    </source>
</evidence>
<accession>A0A072VF00</accession>
<dbReference type="HOGENOM" id="CLU_2779588_0_0_1"/>
<reference evidence="3" key="3">
    <citation type="submission" date="2015-04" db="UniProtKB">
        <authorList>
            <consortium name="EnsemblPlants"/>
        </authorList>
    </citation>
    <scope>IDENTIFICATION</scope>
    <source>
        <strain evidence="3">cv. Jemalong A17</strain>
    </source>
</reference>